<feature type="transmembrane region" description="Helical" evidence="7">
    <location>
        <begin position="248"/>
        <end position="271"/>
    </location>
</feature>
<dbReference type="EMBL" id="BNCJ01000002">
    <property type="protein sequence ID" value="GHF39669.1"/>
    <property type="molecule type" value="Genomic_DNA"/>
</dbReference>
<comment type="subunit">
    <text evidence="7">The complex comprises the extracytoplasmic solute receptor protein and the two transmembrane proteins.</text>
</comment>
<dbReference type="GO" id="GO:0005886">
    <property type="term" value="C:plasma membrane"/>
    <property type="evidence" value="ECO:0007669"/>
    <property type="project" value="UniProtKB-SubCell"/>
</dbReference>
<feature type="domain" description="TRAP C4-dicarboxylate transport system permease DctM subunit" evidence="8">
    <location>
        <begin position="11"/>
        <end position="424"/>
    </location>
</feature>
<feature type="transmembrane region" description="Helical" evidence="7">
    <location>
        <begin position="359"/>
        <end position="377"/>
    </location>
</feature>
<dbReference type="NCBIfam" id="TIGR00786">
    <property type="entry name" value="dctM"/>
    <property type="match status" value="1"/>
</dbReference>
<keyword evidence="7" id="KW-0813">Transport</keyword>
<feature type="transmembrane region" description="Helical" evidence="7">
    <location>
        <begin position="320"/>
        <end position="347"/>
    </location>
</feature>
<keyword evidence="4 7" id="KW-0812">Transmembrane</keyword>
<evidence type="ECO:0000256" key="2">
    <source>
        <dbReference type="ARBA" id="ARBA00022475"/>
    </source>
</evidence>
<dbReference type="InterPro" id="IPR010656">
    <property type="entry name" value="DctM"/>
</dbReference>
<dbReference type="GO" id="GO:0022857">
    <property type="term" value="F:transmembrane transporter activity"/>
    <property type="evidence" value="ECO:0007669"/>
    <property type="project" value="UniProtKB-UniRule"/>
</dbReference>
<keyword evidence="6 7" id="KW-0472">Membrane</keyword>
<comment type="subcellular location">
    <subcellularLocation>
        <location evidence="1 7">Cell inner membrane</location>
        <topology evidence="1 7">Multi-pass membrane protein</topology>
    </subcellularLocation>
</comment>
<dbReference type="InterPro" id="IPR004681">
    <property type="entry name" value="TRAP_DctM"/>
</dbReference>
<gene>
    <name evidence="9" type="ORF">GCM10017056_08940</name>
</gene>
<dbReference type="Pfam" id="PF06808">
    <property type="entry name" value="DctM"/>
    <property type="match status" value="1"/>
</dbReference>
<proteinExistence type="inferred from homology"/>
<protein>
    <recommendedName>
        <fullName evidence="7">TRAP transporter large permease protein</fullName>
    </recommendedName>
</protein>
<dbReference type="Proteomes" id="UP000626220">
    <property type="component" value="Unassembled WGS sequence"/>
</dbReference>
<reference evidence="9" key="1">
    <citation type="journal article" date="2014" name="Int. J. Syst. Evol. Microbiol.">
        <title>Complete genome sequence of Corynebacterium casei LMG S-19264T (=DSM 44701T), isolated from a smear-ripened cheese.</title>
        <authorList>
            <consortium name="US DOE Joint Genome Institute (JGI-PGF)"/>
            <person name="Walter F."/>
            <person name="Albersmeier A."/>
            <person name="Kalinowski J."/>
            <person name="Ruckert C."/>
        </authorList>
    </citation>
    <scope>NUCLEOTIDE SEQUENCE</scope>
    <source>
        <strain evidence="9">KCTC 42650</strain>
    </source>
</reference>
<evidence type="ECO:0000256" key="7">
    <source>
        <dbReference type="RuleBase" id="RU369079"/>
    </source>
</evidence>
<dbReference type="AlphaFoldDB" id="A0A8J3GUL3"/>
<evidence type="ECO:0000313" key="9">
    <source>
        <dbReference type="EMBL" id="GHF39669.1"/>
    </source>
</evidence>
<evidence type="ECO:0000259" key="8">
    <source>
        <dbReference type="Pfam" id="PF06808"/>
    </source>
</evidence>
<feature type="transmembrane region" description="Helical" evidence="7">
    <location>
        <begin position="51"/>
        <end position="74"/>
    </location>
</feature>
<dbReference type="PIRSF" id="PIRSF006066">
    <property type="entry name" value="HI0050"/>
    <property type="match status" value="1"/>
</dbReference>
<keyword evidence="3 7" id="KW-0997">Cell inner membrane</keyword>
<comment type="function">
    <text evidence="7">Part of the tripartite ATP-independent periplasmic (TRAP) transport system.</text>
</comment>
<evidence type="ECO:0000313" key="10">
    <source>
        <dbReference type="Proteomes" id="UP000626220"/>
    </source>
</evidence>
<feature type="transmembrane region" description="Helical" evidence="7">
    <location>
        <begin position="220"/>
        <end position="242"/>
    </location>
</feature>
<keyword evidence="2" id="KW-1003">Cell membrane</keyword>
<sequence length="435" mass="46055">MTPELLTLGMFGSLVLLIIFGVSLSYALGGVAVVFTLILSGANGLFPMVSAVFGTMWSVLLAAVPLFVFIGVTLSRSRISRDLYQAFYLWSGRVNGGLLLGTAGFAAVLSAMTGSCAASTLTTGKIGMPAMERLGYDRGFALGTIAAAGTLGIIIPPSITLIVIGMTTGLSIGKLFMGGLIAGLLMLAAILAYVVIHAWRHPDSAPAIGRAVPLADKLRSLRSVLAPLTIIIVVLASIFLGLATPTEAAAVGAFTVLLAVAFQGEVTFRFLREVCYETAVTTGMVIWIVFGATAFVSVYSAAGGISFMQSFLTDLEISPWMLMILMQLVVLILGMFLDPLGIILLVLPMCYPVVVQLGFDPLWFCVIFQVNLCIGYITPPFGYNIFYLKTICPAATILQLYRSVMPYVLLLIACGALLMAFPAILVQGTAWLTAG</sequence>
<feature type="transmembrane region" description="Helical" evidence="7">
    <location>
        <begin position="176"/>
        <end position="199"/>
    </location>
</feature>
<dbReference type="PANTHER" id="PTHR33362:SF7">
    <property type="entry name" value="SLL1103 PROTEIN"/>
    <property type="match status" value="1"/>
</dbReference>
<evidence type="ECO:0000256" key="3">
    <source>
        <dbReference type="ARBA" id="ARBA00022519"/>
    </source>
</evidence>
<dbReference type="RefSeq" id="WP_189678849.1">
    <property type="nucleotide sequence ID" value="NZ_BNCJ01000002.1"/>
</dbReference>
<evidence type="ECO:0000256" key="5">
    <source>
        <dbReference type="ARBA" id="ARBA00022989"/>
    </source>
</evidence>
<organism evidence="9 10">
    <name type="scientific">Seohaeicola zhoushanensis</name>
    <dbReference type="NCBI Taxonomy" id="1569283"/>
    <lineage>
        <taxon>Bacteria</taxon>
        <taxon>Pseudomonadati</taxon>
        <taxon>Pseudomonadota</taxon>
        <taxon>Alphaproteobacteria</taxon>
        <taxon>Rhodobacterales</taxon>
        <taxon>Roseobacteraceae</taxon>
        <taxon>Seohaeicola</taxon>
    </lineage>
</organism>
<comment type="similarity">
    <text evidence="7">Belongs to the TRAP transporter large permease family.</text>
</comment>
<evidence type="ECO:0000256" key="6">
    <source>
        <dbReference type="ARBA" id="ARBA00023136"/>
    </source>
</evidence>
<evidence type="ECO:0000256" key="1">
    <source>
        <dbReference type="ARBA" id="ARBA00004429"/>
    </source>
</evidence>
<feature type="transmembrane region" description="Helical" evidence="7">
    <location>
        <begin position="6"/>
        <end position="39"/>
    </location>
</feature>
<evidence type="ECO:0000256" key="4">
    <source>
        <dbReference type="ARBA" id="ARBA00022692"/>
    </source>
</evidence>
<feature type="transmembrane region" description="Helical" evidence="7">
    <location>
        <begin position="408"/>
        <end position="432"/>
    </location>
</feature>
<reference evidence="9" key="2">
    <citation type="submission" date="2020-09" db="EMBL/GenBank/DDBJ databases">
        <authorList>
            <person name="Sun Q."/>
            <person name="Kim S."/>
        </authorList>
    </citation>
    <scope>NUCLEOTIDE SEQUENCE</scope>
    <source>
        <strain evidence="9">KCTC 42650</strain>
    </source>
</reference>
<feature type="transmembrane region" description="Helical" evidence="7">
    <location>
        <begin position="283"/>
        <end position="308"/>
    </location>
</feature>
<dbReference type="PANTHER" id="PTHR33362">
    <property type="entry name" value="SIALIC ACID TRAP TRANSPORTER PERMEASE PROTEIN SIAT-RELATED"/>
    <property type="match status" value="1"/>
</dbReference>
<name>A0A8J3GUL3_9RHOB</name>
<accession>A0A8J3GUL3</accession>
<comment type="caution">
    <text evidence="9">The sequence shown here is derived from an EMBL/GenBank/DDBJ whole genome shotgun (WGS) entry which is preliminary data.</text>
</comment>
<keyword evidence="10" id="KW-1185">Reference proteome</keyword>
<keyword evidence="5 7" id="KW-1133">Transmembrane helix</keyword>
<feature type="transmembrane region" description="Helical" evidence="7">
    <location>
        <begin position="139"/>
        <end position="164"/>
    </location>
</feature>
<feature type="transmembrane region" description="Helical" evidence="7">
    <location>
        <begin position="94"/>
        <end position="118"/>
    </location>
</feature>